<evidence type="ECO:0000313" key="1">
    <source>
        <dbReference type="EMBL" id="MPC58602.1"/>
    </source>
</evidence>
<dbReference type="Proteomes" id="UP000324222">
    <property type="component" value="Unassembled WGS sequence"/>
</dbReference>
<protein>
    <submittedName>
        <fullName evidence="1">Uncharacterized protein</fullName>
    </submittedName>
</protein>
<organism evidence="1 2">
    <name type="scientific">Portunus trituberculatus</name>
    <name type="common">Swimming crab</name>
    <name type="synonym">Neptunus trituberculatus</name>
    <dbReference type="NCBI Taxonomy" id="210409"/>
    <lineage>
        <taxon>Eukaryota</taxon>
        <taxon>Metazoa</taxon>
        <taxon>Ecdysozoa</taxon>
        <taxon>Arthropoda</taxon>
        <taxon>Crustacea</taxon>
        <taxon>Multicrustacea</taxon>
        <taxon>Malacostraca</taxon>
        <taxon>Eumalacostraca</taxon>
        <taxon>Eucarida</taxon>
        <taxon>Decapoda</taxon>
        <taxon>Pleocyemata</taxon>
        <taxon>Brachyura</taxon>
        <taxon>Eubrachyura</taxon>
        <taxon>Portunoidea</taxon>
        <taxon>Portunidae</taxon>
        <taxon>Portuninae</taxon>
        <taxon>Portunus</taxon>
    </lineage>
</organism>
<accession>A0A5B7GI51</accession>
<keyword evidence="2" id="KW-1185">Reference proteome</keyword>
<sequence length="65" mass="7580">MPYWTGSGPMDLHSTSPSAILDSLPFCTLDSFWEVIVFNSSLTKWKSSARYHHRPLRNFYEDLLE</sequence>
<name>A0A5B7GI51_PORTR</name>
<gene>
    <name evidence="1" type="ORF">E2C01_052609</name>
</gene>
<reference evidence="1 2" key="1">
    <citation type="submission" date="2019-05" db="EMBL/GenBank/DDBJ databases">
        <title>Another draft genome of Portunus trituberculatus and its Hox gene families provides insights of decapod evolution.</title>
        <authorList>
            <person name="Jeong J.-H."/>
            <person name="Song I."/>
            <person name="Kim S."/>
            <person name="Choi T."/>
            <person name="Kim D."/>
            <person name="Ryu S."/>
            <person name="Kim W."/>
        </authorList>
    </citation>
    <scope>NUCLEOTIDE SEQUENCE [LARGE SCALE GENOMIC DNA]</scope>
    <source>
        <tissue evidence="1">Muscle</tissue>
    </source>
</reference>
<proteinExistence type="predicted"/>
<evidence type="ECO:0000313" key="2">
    <source>
        <dbReference type="Proteomes" id="UP000324222"/>
    </source>
</evidence>
<comment type="caution">
    <text evidence="1">The sequence shown here is derived from an EMBL/GenBank/DDBJ whole genome shotgun (WGS) entry which is preliminary data.</text>
</comment>
<dbReference type="AlphaFoldDB" id="A0A5B7GI51"/>
<dbReference type="EMBL" id="VSRR010015824">
    <property type="protein sequence ID" value="MPC58602.1"/>
    <property type="molecule type" value="Genomic_DNA"/>
</dbReference>